<keyword evidence="2 3" id="KW-0732">Signal</keyword>
<accession>A0ABS4J004</accession>
<organism evidence="5 6">
    <name type="scientific">Paenibacillus eucommiae</name>
    <dbReference type="NCBI Taxonomy" id="1355755"/>
    <lineage>
        <taxon>Bacteria</taxon>
        <taxon>Bacillati</taxon>
        <taxon>Bacillota</taxon>
        <taxon>Bacilli</taxon>
        <taxon>Bacillales</taxon>
        <taxon>Paenibacillaceae</taxon>
        <taxon>Paenibacillus</taxon>
    </lineage>
</organism>
<dbReference type="Proteomes" id="UP001519287">
    <property type="component" value="Unassembled WGS sequence"/>
</dbReference>
<reference evidence="5 6" key="1">
    <citation type="submission" date="2021-03" db="EMBL/GenBank/DDBJ databases">
        <title>Genomic Encyclopedia of Type Strains, Phase IV (KMG-IV): sequencing the most valuable type-strain genomes for metagenomic binning, comparative biology and taxonomic classification.</title>
        <authorList>
            <person name="Goeker M."/>
        </authorList>
    </citation>
    <scope>NUCLEOTIDE SEQUENCE [LARGE SCALE GENOMIC DNA]</scope>
    <source>
        <strain evidence="5 6">DSM 26048</strain>
    </source>
</reference>
<gene>
    <name evidence="5" type="ORF">J2Z66_004787</name>
</gene>
<dbReference type="SUPFAM" id="SSF158911">
    <property type="entry name" value="NEAT domain-like"/>
    <property type="match status" value="1"/>
</dbReference>
<dbReference type="SMART" id="SM00725">
    <property type="entry name" value="NEAT"/>
    <property type="match status" value="1"/>
</dbReference>
<dbReference type="InterPro" id="IPR037250">
    <property type="entry name" value="NEAT_dom_sf"/>
</dbReference>
<proteinExistence type="predicted"/>
<dbReference type="CDD" id="cd06920">
    <property type="entry name" value="NEAT"/>
    <property type="match status" value="1"/>
</dbReference>
<evidence type="ECO:0000259" key="4">
    <source>
        <dbReference type="SMART" id="SM00725"/>
    </source>
</evidence>
<feature type="signal peptide" evidence="3">
    <location>
        <begin position="1"/>
        <end position="31"/>
    </location>
</feature>
<comment type="caution">
    <text evidence="5">The sequence shown here is derived from an EMBL/GenBank/DDBJ whole genome shotgun (WGS) entry which is preliminary data.</text>
</comment>
<dbReference type="Gene3D" id="2.60.40.1850">
    <property type="match status" value="1"/>
</dbReference>
<evidence type="ECO:0000313" key="6">
    <source>
        <dbReference type="Proteomes" id="UP001519287"/>
    </source>
</evidence>
<name>A0ABS4J004_9BACL</name>
<dbReference type="InterPro" id="IPR006635">
    <property type="entry name" value="NEAT_dom"/>
</dbReference>
<evidence type="ECO:0000313" key="5">
    <source>
        <dbReference type="EMBL" id="MBP1993170.1"/>
    </source>
</evidence>
<evidence type="ECO:0000256" key="1">
    <source>
        <dbReference type="ARBA" id="ARBA00004196"/>
    </source>
</evidence>
<feature type="chain" id="PRO_5045167213" evidence="3">
    <location>
        <begin position="32"/>
        <end position="163"/>
    </location>
</feature>
<feature type="domain" description="NEAT" evidence="4">
    <location>
        <begin position="35"/>
        <end position="163"/>
    </location>
</feature>
<dbReference type="Pfam" id="PF05031">
    <property type="entry name" value="NEAT"/>
    <property type="match status" value="1"/>
</dbReference>
<keyword evidence="6" id="KW-1185">Reference proteome</keyword>
<comment type="subcellular location">
    <subcellularLocation>
        <location evidence="1">Cell envelope</location>
    </subcellularLocation>
</comment>
<evidence type="ECO:0000256" key="2">
    <source>
        <dbReference type="ARBA" id="ARBA00022729"/>
    </source>
</evidence>
<dbReference type="RefSeq" id="WP_209974783.1">
    <property type="nucleotide sequence ID" value="NZ_JAGGLB010000017.1"/>
</dbReference>
<dbReference type="EMBL" id="JAGGLB010000017">
    <property type="protein sequence ID" value="MBP1993170.1"/>
    <property type="molecule type" value="Genomic_DNA"/>
</dbReference>
<evidence type="ECO:0000256" key="3">
    <source>
        <dbReference type="SAM" id="SignalP"/>
    </source>
</evidence>
<sequence length="163" mass="17907">MMNHTKSLNKTFVTLMATLLLVLALVVPAHAATYPDDGDYTVEYSVLHAVNNVTSMLDAYRDTTFYGGKAFLEVSGSGSTQTVTVRFTNDSYITAFEVELGSGYVPATLVSGTSFTYSFPYSDFESLLKVRAYIEIPGPLPGFPDGYSTWREARFSFGTIDEI</sequence>
<protein>
    <submittedName>
        <fullName evidence="5">Heme-binding NEAT domain protein</fullName>
    </submittedName>
</protein>